<evidence type="ECO:0000256" key="1">
    <source>
        <dbReference type="SAM" id="SignalP"/>
    </source>
</evidence>
<protein>
    <recommendedName>
        <fullName evidence="4">Bacterial SH3 domain protein</fullName>
    </recommendedName>
</protein>
<keyword evidence="1" id="KW-0732">Signal</keyword>
<comment type="caution">
    <text evidence="2">The sequence shown here is derived from an EMBL/GenBank/DDBJ whole genome shotgun (WGS) entry which is preliminary data.</text>
</comment>
<feature type="signal peptide" evidence="1">
    <location>
        <begin position="1"/>
        <end position="25"/>
    </location>
</feature>
<evidence type="ECO:0008006" key="4">
    <source>
        <dbReference type="Google" id="ProtNLM"/>
    </source>
</evidence>
<dbReference type="Proteomes" id="UP000190890">
    <property type="component" value="Unassembled WGS sequence"/>
</dbReference>
<organism evidence="2 3">
    <name type="scientific">Clostridium puniceum</name>
    <dbReference type="NCBI Taxonomy" id="29367"/>
    <lineage>
        <taxon>Bacteria</taxon>
        <taxon>Bacillati</taxon>
        <taxon>Bacillota</taxon>
        <taxon>Clostridia</taxon>
        <taxon>Eubacteriales</taxon>
        <taxon>Clostridiaceae</taxon>
        <taxon>Clostridium</taxon>
    </lineage>
</organism>
<dbReference type="EMBL" id="LZZM01000098">
    <property type="protein sequence ID" value="OOM79768.1"/>
    <property type="molecule type" value="Genomic_DNA"/>
</dbReference>
<name>A0A1S8TPU1_9CLOT</name>
<reference evidence="2 3" key="1">
    <citation type="submission" date="2016-05" db="EMBL/GenBank/DDBJ databases">
        <title>Microbial solvent formation.</title>
        <authorList>
            <person name="Poehlein A."/>
            <person name="Montoya Solano J.D."/>
            <person name="Flitsch S."/>
            <person name="Krabben P."/>
            <person name="Duerre P."/>
            <person name="Daniel R."/>
        </authorList>
    </citation>
    <scope>NUCLEOTIDE SEQUENCE [LARGE SCALE GENOMIC DNA]</scope>
    <source>
        <strain evidence="2 3">DSM 2619</strain>
    </source>
</reference>
<dbReference type="RefSeq" id="WP_077846636.1">
    <property type="nucleotide sequence ID" value="NZ_LZZM01000098.1"/>
</dbReference>
<dbReference type="Gene3D" id="2.30.30.40">
    <property type="entry name" value="SH3 Domains"/>
    <property type="match status" value="1"/>
</dbReference>
<accession>A0A1S8TPU1</accession>
<dbReference type="AlphaFoldDB" id="A0A1S8TPU1"/>
<evidence type="ECO:0000313" key="2">
    <source>
        <dbReference type="EMBL" id="OOM79768.1"/>
    </source>
</evidence>
<gene>
    <name evidence="2" type="ORF">CLPUN_14480</name>
</gene>
<keyword evidence="3" id="KW-1185">Reference proteome</keyword>
<feature type="chain" id="PRO_5013340621" description="Bacterial SH3 domain protein" evidence="1">
    <location>
        <begin position="26"/>
        <end position="109"/>
    </location>
</feature>
<proteinExistence type="predicted"/>
<evidence type="ECO:0000313" key="3">
    <source>
        <dbReference type="Proteomes" id="UP000190890"/>
    </source>
</evidence>
<sequence length="109" mass="12018">MKKLALALALITAFAIPSTGIVAQAKTKTTENNTSLLSNSQTWYSHVTKEDACLRKGGGLDYGIKRLLQPGDPITVYSTNPVIVADGYRWYYVSYKGIYGYITEDNIYG</sequence>